<feature type="signal peptide" evidence="2">
    <location>
        <begin position="1"/>
        <end position="24"/>
    </location>
</feature>
<keyword evidence="2" id="KW-0732">Signal</keyword>
<reference evidence="3" key="1">
    <citation type="submission" date="2021-01" db="EMBL/GenBank/DDBJ databases">
        <title>Whole genome shotgun sequence of Actinoplanes tereljensis NBRC 105297.</title>
        <authorList>
            <person name="Komaki H."/>
            <person name="Tamura T."/>
        </authorList>
    </citation>
    <scope>NUCLEOTIDE SEQUENCE</scope>
    <source>
        <strain evidence="3">NBRC 105297</strain>
    </source>
</reference>
<keyword evidence="1" id="KW-0812">Transmembrane</keyword>
<sequence length="181" mass="19324">MRKALFSLLTAGILILLTGSPALAYQPVNIVHTEHVQAGPYGITVGFSVWPLRAMQSLDFTFVPDEGIVGKSGTLLRSGPAIRGRNRAAPLVRHPRRLDVWGLDVESLNAPGTYTFTFTVAGAKGTGKGSLTGLTVLAQPGPPMGLSWAICAIPSAAMIIFLVLTWRRVHPSRNLLPLAMT</sequence>
<dbReference type="EMBL" id="BOMY01000064">
    <property type="protein sequence ID" value="GIF26752.1"/>
    <property type="molecule type" value="Genomic_DNA"/>
</dbReference>
<keyword evidence="1" id="KW-0472">Membrane</keyword>
<comment type="caution">
    <text evidence="3">The sequence shown here is derived from an EMBL/GenBank/DDBJ whole genome shotgun (WGS) entry which is preliminary data.</text>
</comment>
<accession>A0A919U0C7</accession>
<dbReference type="AlphaFoldDB" id="A0A919U0C7"/>
<evidence type="ECO:0000256" key="1">
    <source>
        <dbReference type="SAM" id="Phobius"/>
    </source>
</evidence>
<protein>
    <recommendedName>
        <fullName evidence="5">CopC domain-containing protein</fullName>
    </recommendedName>
</protein>
<dbReference type="Proteomes" id="UP000623608">
    <property type="component" value="Unassembled WGS sequence"/>
</dbReference>
<feature type="chain" id="PRO_5036999714" description="CopC domain-containing protein" evidence="2">
    <location>
        <begin position="25"/>
        <end position="181"/>
    </location>
</feature>
<gene>
    <name evidence="3" type="ORF">Ate02nite_94820</name>
</gene>
<proteinExistence type="predicted"/>
<evidence type="ECO:0000313" key="3">
    <source>
        <dbReference type="EMBL" id="GIF26752.1"/>
    </source>
</evidence>
<evidence type="ECO:0008006" key="5">
    <source>
        <dbReference type="Google" id="ProtNLM"/>
    </source>
</evidence>
<name>A0A919U0C7_9ACTN</name>
<dbReference type="RefSeq" id="WP_203814552.1">
    <property type="nucleotide sequence ID" value="NZ_BOMY01000064.1"/>
</dbReference>
<feature type="transmembrane region" description="Helical" evidence="1">
    <location>
        <begin position="146"/>
        <end position="166"/>
    </location>
</feature>
<keyword evidence="1" id="KW-1133">Transmembrane helix</keyword>
<evidence type="ECO:0000313" key="4">
    <source>
        <dbReference type="Proteomes" id="UP000623608"/>
    </source>
</evidence>
<evidence type="ECO:0000256" key="2">
    <source>
        <dbReference type="SAM" id="SignalP"/>
    </source>
</evidence>
<keyword evidence="4" id="KW-1185">Reference proteome</keyword>
<organism evidence="3 4">
    <name type="scientific">Paractinoplanes tereljensis</name>
    <dbReference type="NCBI Taxonomy" id="571912"/>
    <lineage>
        <taxon>Bacteria</taxon>
        <taxon>Bacillati</taxon>
        <taxon>Actinomycetota</taxon>
        <taxon>Actinomycetes</taxon>
        <taxon>Micromonosporales</taxon>
        <taxon>Micromonosporaceae</taxon>
        <taxon>Paractinoplanes</taxon>
    </lineage>
</organism>